<dbReference type="SUPFAM" id="SSF52980">
    <property type="entry name" value="Restriction endonuclease-like"/>
    <property type="match status" value="1"/>
</dbReference>
<organism evidence="2 3">
    <name type="scientific">Streptosporangium minutum</name>
    <dbReference type="NCBI Taxonomy" id="569862"/>
    <lineage>
        <taxon>Bacteria</taxon>
        <taxon>Bacillati</taxon>
        <taxon>Actinomycetota</taxon>
        <taxon>Actinomycetes</taxon>
        <taxon>Streptosporangiales</taxon>
        <taxon>Streptosporangiaceae</taxon>
        <taxon>Streptosporangium</taxon>
    </lineage>
</organism>
<dbReference type="GO" id="GO:0009307">
    <property type="term" value="P:DNA restriction-modification system"/>
    <property type="evidence" value="ECO:0007669"/>
    <property type="project" value="InterPro"/>
</dbReference>
<keyword evidence="3" id="KW-1185">Reference proteome</keyword>
<evidence type="ECO:0000259" key="1">
    <source>
        <dbReference type="PROSITE" id="PS50837"/>
    </source>
</evidence>
<dbReference type="GO" id="GO:0003677">
    <property type="term" value="F:DNA binding"/>
    <property type="evidence" value="ECO:0007669"/>
    <property type="project" value="InterPro"/>
</dbReference>
<dbReference type="InterPro" id="IPR003593">
    <property type="entry name" value="AAA+_ATPase"/>
</dbReference>
<dbReference type="PROSITE" id="PS50837">
    <property type="entry name" value="NACHT"/>
    <property type="match status" value="1"/>
</dbReference>
<name>A0A243RW08_9ACTN</name>
<dbReference type="InterPro" id="IPR007111">
    <property type="entry name" value="NACHT_NTPase"/>
</dbReference>
<dbReference type="SMART" id="SM00382">
    <property type="entry name" value="AAA"/>
    <property type="match status" value="1"/>
</dbReference>
<evidence type="ECO:0000313" key="2">
    <source>
        <dbReference type="EMBL" id="OUC99345.1"/>
    </source>
</evidence>
<dbReference type="PANTHER" id="PTHR46844:SF1">
    <property type="entry name" value="SLR5058 PROTEIN"/>
    <property type="match status" value="1"/>
</dbReference>
<dbReference type="SUPFAM" id="SSF52540">
    <property type="entry name" value="P-loop containing nucleoside triphosphate hydrolases"/>
    <property type="match status" value="1"/>
</dbReference>
<reference evidence="2 3" key="1">
    <citation type="submission" date="2017-05" db="EMBL/GenBank/DDBJ databases">
        <title>Biotechnological potential of actinobacteria isolated from South African environments.</title>
        <authorList>
            <person name="Le Roes-Hill M."/>
            <person name="Prins A."/>
            <person name="Durrell K.A."/>
        </authorList>
    </citation>
    <scope>NUCLEOTIDE SEQUENCE [LARGE SCALE GENOMIC DNA]</scope>
    <source>
        <strain evidence="2">M26</strain>
    </source>
</reference>
<comment type="caution">
    <text evidence="2">The sequence shown here is derived from an EMBL/GenBank/DDBJ whole genome shotgun (WGS) entry which is preliminary data.</text>
</comment>
<dbReference type="InterPro" id="IPR027417">
    <property type="entry name" value="P-loop_NTPase"/>
</dbReference>
<evidence type="ECO:0000313" key="3">
    <source>
        <dbReference type="Proteomes" id="UP000194761"/>
    </source>
</evidence>
<dbReference type="GO" id="GO:0004519">
    <property type="term" value="F:endonuclease activity"/>
    <property type="evidence" value="ECO:0007669"/>
    <property type="project" value="InterPro"/>
</dbReference>
<dbReference type="AlphaFoldDB" id="A0A243RW08"/>
<protein>
    <recommendedName>
        <fullName evidence="1">NACHT domain-containing protein</fullName>
    </recommendedName>
</protein>
<dbReference type="Pfam" id="PF04471">
    <property type="entry name" value="Mrr_cat"/>
    <property type="match status" value="1"/>
</dbReference>
<accession>A0A243RW08</accession>
<sequence length="990" mass="111755">MSDVVHALGYETLYMNINKPGREIDIHARHRLENRSIVVECKAHNRPISGSDLNKFAGILESERVKDPGISGYFISISGFTAPARLQESEFPRPRFLLLGPDEIYKQLIAGRILVTREQAVFSAANFLEADNNLSISEKPVLVAHQSGWLWLIEFTKFGITVGFSLVHASGHLVPTSAAESIKSSLPEEFRTIKIYAPRDPEEWGNEDAFSAYAQYVLQECGSITLEGMPVDNYASTARHDVEAFYIDITLEKMPTHLEERPQGNLASRGPREEVRVERLGEILTVEKKIAVLAPPGSGKSTLIKRLAVAYLDPHRRSLIDDDLPSEPWMPIVIRGRDLKISEQTTILGLIHDIPRKAEFPQLDNSFRRLVNETMRAGKALLLIDGIDEIADETARRRFTTQLRTFLAIYPSVRLVLTSREAGFRVVATDINYCCVVYRLSELTDANIYKLTHAWYAHVDPTPRGKDYIDQVVNRITDNSRVRRLAENPLLLTTLLYVQRWIGDMPKRRIILYDKAIELLLMTWNVEGHTPLNLDEVVPQLSYLAFKMTIQGEQRASYHDMEKTFLEARKEMPEVLAYVSTTAGEVIRRVELRSSLLVKAGHTIEAGRLLTSYEFRHLTFQEYLTARAIANDWIPASMDRDPVELLKQHFSDPNWSEVIVLCSTLLGRKGAELIKALVAYVNEMISSQEEENNTSDRIDTLVHVLLSCISDEAQAFPEDAEDAIDLALHFSYYTLGMYQDILTGRYGDTAKSLIIQQLSDRDAEYLIKYFQVAADVFAHETNGLDSSGISQLLTNRLQSSSLAEQLCAISFLFSLSYHLDVNDNLPISFFGGRDAVFQYVSGNVEHVCNFLIESKDEEHLVLCLIWALAWMTETVTLPDSVLLDTASTLIFWVLNKPLSQQGWFSGWVLSNIHGQLKNFGDKLLSEIDIAIIQACLRRKDKLPEFAAMGISALAIIADCIDKDIIRNYIDSVSDAADERWDKIRGSVSSS</sequence>
<dbReference type="InterPro" id="IPR011335">
    <property type="entry name" value="Restrct_endonuc-II-like"/>
</dbReference>
<feature type="domain" description="NACHT" evidence="1">
    <location>
        <begin position="288"/>
        <end position="420"/>
    </location>
</feature>
<dbReference type="InterPro" id="IPR016024">
    <property type="entry name" value="ARM-type_fold"/>
</dbReference>
<dbReference type="PANTHER" id="PTHR46844">
    <property type="entry name" value="SLR5058 PROTEIN"/>
    <property type="match status" value="1"/>
</dbReference>
<dbReference type="Gene3D" id="3.40.50.300">
    <property type="entry name" value="P-loop containing nucleotide triphosphate hydrolases"/>
    <property type="match status" value="1"/>
</dbReference>
<dbReference type="EMBL" id="NGFP01000009">
    <property type="protein sequence ID" value="OUC99345.1"/>
    <property type="molecule type" value="Genomic_DNA"/>
</dbReference>
<dbReference type="SUPFAM" id="SSF48371">
    <property type="entry name" value="ARM repeat"/>
    <property type="match status" value="1"/>
</dbReference>
<dbReference type="InterPro" id="IPR007560">
    <property type="entry name" value="Restrct_endonuc_IV_Mrr"/>
</dbReference>
<gene>
    <name evidence="2" type="ORF">CA984_03460</name>
</gene>
<proteinExistence type="predicted"/>
<dbReference type="Proteomes" id="UP000194761">
    <property type="component" value="Unassembled WGS sequence"/>
</dbReference>